<dbReference type="Pfam" id="PF02872">
    <property type="entry name" value="5_nucleotid_C"/>
    <property type="match status" value="1"/>
</dbReference>
<dbReference type="InterPro" id="IPR006179">
    <property type="entry name" value="5_nucleotidase/apyrase"/>
</dbReference>
<evidence type="ECO:0000256" key="1">
    <source>
        <dbReference type="ARBA" id="ARBA00022729"/>
    </source>
</evidence>
<dbReference type="RefSeq" id="WP_407884362.1">
    <property type="nucleotide sequence ID" value="NZ_BQXO01000005.1"/>
</dbReference>
<sequence>MNLTILSTSDIHGYIAPINYHEQNQVGPGGLTRVAAYLEEIKTMAGYNDMILTIDNGDFIQGSPLTEYLHRFDPFVAPDLSRIMNRMKYNAAILGNHEFNYGRDYLELVMSKRQFPVLCANILDQDGKPYFGTPYHIFRKHDVTVAILGLTTTAVTKWEPRRHLTGLSFVSAVQTAKNYLPQLQNQADVVVIAYHGGFNDKPLSSDESDEATALTALPGVNAMITSHHQPLATIVNNIPVTQVGCHGASIGRLDLTVDQHHITQTKASLIHTDTRLPSLIPVPPTIQTAELETRSWLNQEIGCFPGGAKLSDLTDAQVHGHPLIDFFNQVQSDAAAVDISGAAILSATGQGFEEQVTMRQVLTNYPFSNSLAVLEVTGADLYAALERCAGYWQWNNGQLNPVAASRPNQYDLFTGIDYIFDVSKPIGKRVVALHYHHQPVNPDDRLHIVLNHYRALGGDGFPMFSANKIIKEIPISMPKLIEQYFKKHPHINLTHQRLYKVTAKDIVL</sequence>
<dbReference type="Proteomes" id="UP001628078">
    <property type="component" value="Unassembled WGS sequence"/>
</dbReference>
<keyword evidence="2" id="KW-0547">Nucleotide-binding</keyword>
<keyword evidence="6" id="KW-1185">Reference proteome</keyword>
<protein>
    <submittedName>
        <fullName evidence="5">Bifunctional metallophosphatase/5'-nucleotidase</fullName>
    </submittedName>
</protein>
<reference evidence="5 6" key="1">
    <citation type="submission" date="2022-03" db="EMBL/GenBank/DDBJ databases">
        <title>Draft genome sequence of Furfurilactobacillus curtus JCM 31185.</title>
        <authorList>
            <person name="Suzuki S."/>
            <person name="Endo A."/>
            <person name="Kajikawa A."/>
        </authorList>
    </citation>
    <scope>NUCLEOTIDE SEQUENCE [LARGE SCALE GENOMIC DNA]</scope>
    <source>
        <strain evidence="5 6">JCM 31185</strain>
    </source>
</reference>
<evidence type="ECO:0000256" key="2">
    <source>
        <dbReference type="RuleBase" id="RU362119"/>
    </source>
</evidence>
<dbReference type="InterPro" id="IPR004843">
    <property type="entry name" value="Calcineurin-like_PHP"/>
</dbReference>
<dbReference type="InterPro" id="IPR036907">
    <property type="entry name" value="5'-Nucleotdase_C_sf"/>
</dbReference>
<dbReference type="PRINTS" id="PR01607">
    <property type="entry name" value="APYRASEFAMLY"/>
</dbReference>
<dbReference type="PROSITE" id="PS00786">
    <property type="entry name" value="5_NUCLEOTIDASE_2"/>
    <property type="match status" value="1"/>
</dbReference>
<dbReference type="Gene3D" id="3.60.21.10">
    <property type="match status" value="1"/>
</dbReference>
<evidence type="ECO:0000313" key="6">
    <source>
        <dbReference type="Proteomes" id="UP001628078"/>
    </source>
</evidence>
<dbReference type="Gene3D" id="3.90.780.10">
    <property type="entry name" value="5'-Nucleotidase, C-terminal domain"/>
    <property type="match status" value="1"/>
</dbReference>
<evidence type="ECO:0000259" key="4">
    <source>
        <dbReference type="Pfam" id="PF02872"/>
    </source>
</evidence>
<dbReference type="InterPro" id="IPR006146">
    <property type="entry name" value="5'-Nucleotdase_CS"/>
</dbReference>
<keyword evidence="1" id="KW-0732">Signal</keyword>
<accession>A0ABQ5JP29</accession>
<dbReference type="EMBL" id="BQXO01000005">
    <property type="protein sequence ID" value="GKT06318.1"/>
    <property type="molecule type" value="Genomic_DNA"/>
</dbReference>
<keyword evidence="2" id="KW-0378">Hydrolase</keyword>
<dbReference type="SUPFAM" id="SSF56300">
    <property type="entry name" value="Metallo-dependent phosphatases"/>
    <property type="match status" value="1"/>
</dbReference>
<comment type="caution">
    <text evidence="5">The sequence shown here is derived from an EMBL/GenBank/DDBJ whole genome shotgun (WGS) entry which is preliminary data.</text>
</comment>
<evidence type="ECO:0000259" key="3">
    <source>
        <dbReference type="Pfam" id="PF00149"/>
    </source>
</evidence>
<name>A0ABQ5JP29_9LACO</name>
<dbReference type="InterPro" id="IPR008334">
    <property type="entry name" value="5'-Nucleotdase_C"/>
</dbReference>
<dbReference type="SUPFAM" id="SSF55816">
    <property type="entry name" value="5'-nucleotidase (syn. UDP-sugar hydrolase), C-terminal domain"/>
    <property type="match status" value="1"/>
</dbReference>
<gene>
    <name evidence="5" type="primary">cpdB</name>
    <name evidence="5" type="ORF">JCM31185_16050</name>
</gene>
<comment type="similarity">
    <text evidence="2">Belongs to the 5'-nucleotidase family.</text>
</comment>
<proteinExistence type="inferred from homology"/>
<evidence type="ECO:0000313" key="5">
    <source>
        <dbReference type="EMBL" id="GKT06318.1"/>
    </source>
</evidence>
<feature type="domain" description="Calcineurin-like phosphoesterase" evidence="3">
    <location>
        <begin position="4"/>
        <end position="227"/>
    </location>
</feature>
<dbReference type="PANTHER" id="PTHR11575">
    <property type="entry name" value="5'-NUCLEOTIDASE-RELATED"/>
    <property type="match status" value="1"/>
</dbReference>
<organism evidence="5 6">
    <name type="scientific">Furfurilactobacillus curtus</name>
    <dbReference type="NCBI Taxonomy" id="1746200"/>
    <lineage>
        <taxon>Bacteria</taxon>
        <taxon>Bacillati</taxon>
        <taxon>Bacillota</taxon>
        <taxon>Bacilli</taxon>
        <taxon>Lactobacillales</taxon>
        <taxon>Lactobacillaceae</taxon>
        <taxon>Furfurilactobacillus</taxon>
    </lineage>
</organism>
<dbReference type="PANTHER" id="PTHR11575:SF6">
    <property type="entry name" value="2',3'-CYCLIC-NUCLEOTIDE 2'-PHOSPHODIESTERASE_3'-NUCLEOTIDASE"/>
    <property type="match status" value="1"/>
</dbReference>
<dbReference type="Pfam" id="PF00149">
    <property type="entry name" value="Metallophos"/>
    <property type="match status" value="1"/>
</dbReference>
<feature type="domain" description="5'-Nucleotidase C-terminal" evidence="4">
    <location>
        <begin position="316"/>
        <end position="465"/>
    </location>
</feature>
<dbReference type="InterPro" id="IPR029052">
    <property type="entry name" value="Metallo-depent_PP-like"/>
</dbReference>